<dbReference type="PANTHER" id="PTHR43280:SF30">
    <property type="entry name" value="MMSAB OPERON REGULATORY PROTEIN"/>
    <property type="match status" value="1"/>
</dbReference>
<dbReference type="Pfam" id="PF12833">
    <property type="entry name" value="HTH_18"/>
    <property type="match status" value="1"/>
</dbReference>
<dbReference type="SUPFAM" id="SSF46689">
    <property type="entry name" value="Homeodomain-like"/>
    <property type="match status" value="1"/>
</dbReference>
<evidence type="ECO:0000256" key="1">
    <source>
        <dbReference type="ARBA" id="ARBA00023015"/>
    </source>
</evidence>
<evidence type="ECO:0000256" key="2">
    <source>
        <dbReference type="ARBA" id="ARBA00023125"/>
    </source>
</evidence>
<keyword evidence="1" id="KW-0805">Transcription regulation</keyword>
<dbReference type="SMART" id="SM00342">
    <property type="entry name" value="HTH_ARAC"/>
    <property type="match status" value="1"/>
</dbReference>
<dbReference type="EMBL" id="VNHX01000020">
    <property type="protein sequence ID" value="TYP91342.1"/>
    <property type="molecule type" value="Genomic_DNA"/>
</dbReference>
<accession>A0A5S5D9E2</accession>
<dbReference type="InterPro" id="IPR009057">
    <property type="entry name" value="Homeodomain-like_sf"/>
</dbReference>
<keyword evidence="6" id="KW-1185">Reference proteome</keyword>
<comment type="caution">
    <text evidence="5">The sequence shown here is derived from an EMBL/GenBank/DDBJ whole genome shotgun (WGS) entry which is preliminary data.</text>
</comment>
<dbReference type="GO" id="GO:0003700">
    <property type="term" value="F:DNA-binding transcription factor activity"/>
    <property type="evidence" value="ECO:0007669"/>
    <property type="project" value="InterPro"/>
</dbReference>
<dbReference type="Proteomes" id="UP000325105">
    <property type="component" value="Unassembled WGS sequence"/>
</dbReference>
<dbReference type="Gene3D" id="1.10.10.60">
    <property type="entry name" value="Homeodomain-like"/>
    <property type="match status" value="1"/>
</dbReference>
<protein>
    <submittedName>
        <fullName evidence="5">AraC-like DNA-binding protein</fullName>
    </submittedName>
</protein>
<sequence>MKKSFHLGLYEHFDPVRTADSLVHLKQGVTMPNAEASYWKQQDEEAVLQEFDGHYGFLYYIDVRLDRQRHIPVEVDRADMHILYVLQSPGQTRLYDTDVRPVCQLDSQRAVYLYLPPEEYSLCLPRGRTRLFGFYFRAKIFRRGNERPYDFLRPLLEAYRTGSGTALSTADFSIGLRTRFLIETLCRDIRPKELRNESFIMDKLTRLIALSRETILPAATRAERLRRTAERARELLALYVERDGQSVQLSQIAADLGESLTRISRKHKQYFGQTLQKHREELLLARACDLLHSGLSPTECAYALNYNSPESFFHFFKAKMGLSPLTYLKTQ</sequence>
<evidence type="ECO:0000259" key="4">
    <source>
        <dbReference type="PROSITE" id="PS01124"/>
    </source>
</evidence>
<proteinExistence type="predicted"/>
<feature type="domain" description="HTH araC/xylS-type" evidence="4">
    <location>
        <begin position="230"/>
        <end position="330"/>
    </location>
</feature>
<dbReference type="PROSITE" id="PS01124">
    <property type="entry name" value="HTH_ARAC_FAMILY_2"/>
    <property type="match status" value="1"/>
</dbReference>
<dbReference type="AlphaFoldDB" id="A0A5S5D9E2"/>
<name>A0A5S5D9E2_9SPHI</name>
<organism evidence="5 6">
    <name type="scientific">Sphingobacterium allocomposti</name>
    <dbReference type="NCBI Taxonomy" id="415956"/>
    <lineage>
        <taxon>Bacteria</taxon>
        <taxon>Pseudomonadati</taxon>
        <taxon>Bacteroidota</taxon>
        <taxon>Sphingobacteriia</taxon>
        <taxon>Sphingobacteriales</taxon>
        <taxon>Sphingobacteriaceae</taxon>
        <taxon>Sphingobacterium</taxon>
    </lineage>
</organism>
<dbReference type="PANTHER" id="PTHR43280">
    <property type="entry name" value="ARAC-FAMILY TRANSCRIPTIONAL REGULATOR"/>
    <property type="match status" value="1"/>
</dbReference>
<dbReference type="OrthoDB" id="699630at2"/>
<dbReference type="InterPro" id="IPR018060">
    <property type="entry name" value="HTH_AraC"/>
</dbReference>
<dbReference type="RefSeq" id="WP_148909622.1">
    <property type="nucleotide sequence ID" value="NZ_VNHX01000020.1"/>
</dbReference>
<dbReference type="GO" id="GO:0043565">
    <property type="term" value="F:sequence-specific DNA binding"/>
    <property type="evidence" value="ECO:0007669"/>
    <property type="project" value="InterPro"/>
</dbReference>
<evidence type="ECO:0000256" key="3">
    <source>
        <dbReference type="ARBA" id="ARBA00023163"/>
    </source>
</evidence>
<evidence type="ECO:0000313" key="6">
    <source>
        <dbReference type="Proteomes" id="UP000325105"/>
    </source>
</evidence>
<keyword evidence="3" id="KW-0804">Transcription</keyword>
<reference evidence="5 6" key="1">
    <citation type="submission" date="2019-07" db="EMBL/GenBank/DDBJ databases">
        <title>Genomic Encyclopedia of Archaeal and Bacterial Type Strains, Phase II (KMG-II): from individual species to whole genera.</title>
        <authorList>
            <person name="Goeker M."/>
        </authorList>
    </citation>
    <scope>NUCLEOTIDE SEQUENCE [LARGE SCALE GENOMIC DNA]</scope>
    <source>
        <strain evidence="5 6">DSM 18850</strain>
    </source>
</reference>
<keyword evidence="2 5" id="KW-0238">DNA-binding</keyword>
<gene>
    <name evidence="5" type="ORF">BC792_12050</name>
</gene>
<evidence type="ECO:0000313" key="5">
    <source>
        <dbReference type="EMBL" id="TYP91342.1"/>
    </source>
</evidence>